<keyword evidence="2" id="KW-0808">Transferase</keyword>
<dbReference type="EMBL" id="JBHRTP010000007">
    <property type="protein sequence ID" value="MFC3106873.1"/>
    <property type="molecule type" value="Genomic_DNA"/>
</dbReference>
<dbReference type="NCBIfam" id="NF006005">
    <property type="entry name" value="PRK08136.1"/>
    <property type="match status" value="1"/>
</dbReference>
<accession>A0ABV7EY95</accession>
<keyword evidence="4" id="KW-0238">DNA-binding</keyword>
<organism evidence="4 5">
    <name type="scientific">Undibacterium arcticum</name>
    <dbReference type="NCBI Taxonomy" id="1762892"/>
    <lineage>
        <taxon>Bacteria</taxon>
        <taxon>Pseudomonadati</taxon>
        <taxon>Pseudomonadota</taxon>
        <taxon>Betaproteobacteria</taxon>
        <taxon>Burkholderiales</taxon>
        <taxon>Oxalobacteraceae</taxon>
        <taxon>Undibacterium</taxon>
    </lineage>
</organism>
<dbReference type="Proteomes" id="UP001595530">
    <property type="component" value="Unassembled WGS sequence"/>
</dbReference>
<dbReference type="InterPro" id="IPR005940">
    <property type="entry name" value="Anthranilate_Pribosyl_Tfrase"/>
</dbReference>
<dbReference type="SUPFAM" id="SSF47648">
    <property type="entry name" value="Nucleoside phosphorylase/phosphoribosyltransferase N-terminal domain"/>
    <property type="match status" value="1"/>
</dbReference>
<dbReference type="Gene3D" id="1.20.970.10">
    <property type="entry name" value="Transferase, Pyrimidine Nucleoside Phosphorylase, Chain C"/>
    <property type="match status" value="1"/>
</dbReference>
<evidence type="ECO:0000313" key="4">
    <source>
        <dbReference type="EMBL" id="MFC3106873.1"/>
    </source>
</evidence>
<dbReference type="InterPro" id="IPR035902">
    <property type="entry name" value="Nuc_phospho_transferase"/>
</dbReference>
<dbReference type="PANTHER" id="PTHR43285">
    <property type="entry name" value="ANTHRANILATE PHOSPHORIBOSYLTRANSFERASE"/>
    <property type="match status" value="1"/>
</dbReference>
<dbReference type="Gene3D" id="3.40.1030.10">
    <property type="entry name" value="Nucleoside phosphorylase/phosphoribosyltransferase catalytic domain"/>
    <property type="match status" value="1"/>
</dbReference>
<sequence>MENLPHTEPFAAGRFIKEIGRGKKGARSLSRDDAFALYAAMLDGRVADLELGGIMLAMRIKGESVDEIAGFLDAAEASFEQLVVPAGHAAGYAPIVIPSYNGSRNMANLTPLLVLLLARQGVPVLVHGVTRDHGRVTTAEILQAMGYPCSRSVAEAEAHLARREPIFMPIEVLAPRMARLLTMRSRLGVRNSTHTLVKIIQPFAQPALRLTSYTHPEYLEMLASYFASAAPQQRGDAFLMRGTEGETVANARRGQQIEWFHQGQRTVLVQKQEPVDILPALPAESDAHTTARWIEAALKGEQPIPQPIAEQVEQCLHVSRSLSDLGRIGCKIT</sequence>
<keyword evidence="5" id="KW-1185">Reference proteome</keyword>
<dbReference type="InterPro" id="IPR017459">
    <property type="entry name" value="Glycosyl_Trfase_fam3_N_dom"/>
</dbReference>
<evidence type="ECO:0000313" key="5">
    <source>
        <dbReference type="Proteomes" id="UP001595530"/>
    </source>
</evidence>
<dbReference type="RefSeq" id="WP_390330787.1">
    <property type="nucleotide sequence ID" value="NZ_JBHRTP010000007.1"/>
</dbReference>
<dbReference type="PANTHER" id="PTHR43285:SF4">
    <property type="entry name" value="TRANSFERASE"/>
    <property type="match status" value="1"/>
</dbReference>
<evidence type="ECO:0000256" key="2">
    <source>
        <dbReference type="ARBA" id="ARBA00022679"/>
    </source>
</evidence>
<dbReference type="GO" id="GO:0003677">
    <property type="term" value="F:DNA binding"/>
    <property type="evidence" value="ECO:0007669"/>
    <property type="project" value="UniProtKB-KW"/>
</dbReference>
<gene>
    <name evidence="4" type="primary">ybiB</name>
    <name evidence="4" type="ORF">ACFOFO_02680</name>
</gene>
<name>A0ABV7EY95_9BURK</name>
<evidence type="ECO:0000259" key="3">
    <source>
        <dbReference type="Pfam" id="PF02885"/>
    </source>
</evidence>
<reference evidence="5" key="1">
    <citation type="journal article" date="2019" name="Int. J. Syst. Evol. Microbiol.">
        <title>The Global Catalogue of Microorganisms (GCM) 10K type strain sequencing project: providing services to taxonomists for standard genome sequencing and annotation.</title>
        <authorList>
            <consortium name="The Broad Institute Genomics Platform"/>
            <consortium name="The Broad Institute Genome Sequencing Center for Infectious Disease"/>
            <person name="Wu L."/>
            <person name="Ma J."/>
        </authorList>
    </citation>
    <scope>NUCLEOTIDE SEQUENCE [LARGE SCALE GENOMIC DNA]</scope>
    <source>
        <strain evidence="5">KCTC 42986</strain>
    </source>
</reference>
<dbReference type="Pfam" id="PF02885">
    <property type="entry name" value="Glycos_trans_3N"/>
    <property type="match status" value="1"/>
</dbReference>
<keyword evidence="1" id="KW-0328">Glycosyltransferase</keyword>
<comment type="caution">
    <text evidence="4">The sequence shown here is derived from an EMBL/GenBank/DDBJ whole genome shotgun (WGS) entry which is preliminary data.</text>
</comment>
<feature type="domain" description="Glycosyl transferase family 3 N-terminal" evidence="3">
    <location>
        <begin position="15"/>
        <end position="74"/>
    </location>
</feature>
<proteinExistence type="predicted"/>
<protein>
    <submittedName>
        <fullName evidence="4">DNA-binding protein YbiB</fullName>
    </submittedName>
</protein>
<evidence type="ECO:0000256" key="1">
    <source>
        <dbReference type="ARBA" id="ARBA00022676"/>
    </source>
</evidence>
<dbReference type="InterPro" id="IPR036320">
    <property type="entry name" value="Glycosyl_Trfase_fam3_N_dom_sf"/>
</dbReference>
<dbReference type="SUPFAM" id="SSF52418">
    <property type="entry name" value="Nucleoside phosphorylase/phosphoribosyltransferase catalytic domain"/>
    <property type="match status" value="1"/>
</dbReference>